<evidence type="ECO:0000256" key="4">
    <source>
        <dbReference type="ARBA" id="ARBA00022475"/>
    </source>
</evidence>
<keyword evidence="13" id="KW-0966">Cell projection</keyword>
<evidence type="ECO:0000256" key="16">
    <source>
        <dbReference type="ARBA" id="ARBA00063896"/>
    </source>
</evidence>
<dbReference type="GO" id="GO:0098632">
    <property type="term" value="F:cell-cell adhesion mediator activity"/>
    <property type="evidence" value="ECO:0007669"/>
    <property type="project" value="TreeGrafter"/>
</dbReference>
<dbReference type="FunFam" id="2.60.40.10:FF:000028">
    <property type="entry name" value="Neuronal cell adhesion molecule"/>
    <property type="match status" value="1"/>
</dbReference>
<dbReference type="InterPro" id="IPR013098">
    <property type="entry name" value="Ig_I-set"/>
</dbReference>
<dbReference type="InterPro" id="IPR036179">
    <property type="entry name" value="Ig-like_dom_sf"/>
</dbReference>
<evidence type="ECO:0000256" key="1">
    <source>
        <dbReference type="ARBA" id="ARBA00004251"/>
    </source>
</evidence>
<dbReference type="GO" id="GO:0007420">
    <property type="term" value="P:brain development"/>
    <property type="evidence" value="ECO:0007669"/>
    <property type="project" value="TreeGrafter"/>
</dbReference>
<dbReference type="SMART" id="SM00408">
    <property type="entry name" value="IGc2"/>
    <property type="match status" value="6"/>
</dbReference>
<comment type="subcellular location">
    <subcellularLocation>
        <location evidence="1">Cell membrane</location>
        <topology evidence="1">Single-pass type I membrane protein</topology>
    </subcellularLocation>
    <subcellularLocation>
        <location evidence="2">Cell projection</location>
        <location evidence="2">Growth cone</location>
    </subcellularLocation>
</comment>
<dbReference type="InterPro" id="IPR003599">
    <property type="entry name" value="Ig_sub"/>
</dbReference>
<keyword evidence="14" id="KW-0393">Immunoglobulin domain</keyword>
<name>A0A672R5T8_SINGR</name>
<feature type="domain" description="Fibronectin type-III" evidence="21">
    <location>
        <begin position="835"/>
        <end position="925"/>
    </location>
</feature>
<dbReference type="PROSITE" id="PS50853">
    <property type="entry name" value="FN3"/>
    <property type="match status" value="4"/>
</dbReference>
<dbReference type="InterPro" id="IPR026966">
    <property type="entry name" value="Neurofascin/L1/NrCAM_C"/>
</dbReference>
<dbReference type="CDD" id="cd00063">
    <property type="entry name" value="FN3"/>
    <property type="match status" value="4"/>
</dbReference>
<evidence type="ECO:0000256" key="12">
    <source>
        <dbReference type="ARBA" id="ARBA00023180"/>
    </source>
</evidence>
<evidence type="ECO:0000256" key="11">
    <source>
        <dbReference type="ARBA" id="ARBA00023157"/>
    </source>
</evidence>
<comment type="function">
    <text evidence="15">Neural cell adhesion molecule involved in the dynamics of cell adhesion and in the generation of transmembrane signals at tyrosine kinase receptors. During brain development, critical in multiple processes, including neuronal migration, axonal growth and fasciculation, and synaptogenesis. In the mature brain, plays a role in the dynamics of neuronal structure and function, including synaptic plasticity.</text>
</comment>
<dbReference type="SMART" id="SM00060">
    <property type="entry name" value="FN3"/>
    <property type="match status" value="4"/>
</dbReference>
<dbReference type="InterPro" id="IPR003598">
    <property type="entry name" value="Ig_sub2"/>
</dbReference>
<dbReference type="GO" id="GO:0009986">
    <property type="term" value="C:cell surface"/>
    <property type="evidence" value="ECO:0007669"/>
    <property type="project" value="UniProtKB-ARBA"/>
</dbReference>
<sequence length="1169" mass="129793">MRAGLNSLQTRLIGHKAVMDRPRELALLLLFLGHVITALEVPLDLPQPPTITHQSPKDYIIDPRENIVIHCEAKGKPHPSFSWTRNGTHFDMDKDPKVLMKPHSGTLVMDISGGERAEAYEGVYQCSAHNELGTAVSNSIVLRQSRSPLWSKERVSPIIAQKGQSLILHCRPPAGLPPPIIFWMDNNFQRLPQSRRVSQALNGDLYFSNVQPEDSRSNYICYARFPHTQTIQQKQPISVLFVSDKPVDERAPVFMVPSESVSFKMVLRGEILEMECIADGLPTPAISWVKHNSEIPSGRASFLSFDKTLRITDVSEADAGEYRCIANNRHGSVHHTIRVTVNAAPYWISAPRNLVLAPKEMGIIMCRAAGHPKPSIRCIRWLMNGLPIENAPKDPSRSVEGDTLIFSEVQTGSSAVYQCNASNQYGYLLSNAFVSVLAEPPRVLTPPNIVYQVIMNKPMLLECVTFGSPVPTITWFKDSRSSMLEGNAYVFHENGTLEIHMSQPSNSGKYTCVARNNLGISENHVYLEVKEPTRILRPPEYREVQRNRDVVFECKAKHDPSLVPTMTWLKDDGELPDDERFRVDSDSLTITDVTESDAGMYTCIMNTTLDQDSASAQLTVVEAPPTPAVIYEQPGAPTDLELTDPGARSIQLTWTPGEEHNSPIKKFLIQYEDALHQSGVWHNLTEVPGTKTTAHLKLSPYVHYSFRVLALNDVGFSRPSMPSHQYRTSPAAPDENPTEVKGHGTEHNNLVITWKPLMPLQANGPGLQYKVMWRQQGIEKDWTSVSVANVSKFVVSGTPTFVPYEVMVQALNDYGLGPKPGAVIRYSGEDFPSAAPGDVRVLVLNSTLAEARWSPVSPESVRGRLQGYKVQLSSHHSTEIFSPNKTSGKLPDLLPYSVYSLRVTAFNGRGEGPSSIPQRFETPEGVPGVPSFFKVSALDLDSLTLEWGPPHERNGRLTGYTFKYQIDSKNDLGLLEELDLLSNQSSFTLHNLPHSTRYKFYISARTQRGVGPTLTEEAVTVLDRAMVSPQVDIATQGWFIGLMSAIALLILILLIICFIKRNKGGKYPVKEKEDAHGDPEIQPMKEDDITFGEYSDEDRKPLKGSRTPSSGTVKRDGSDDSLVDYGDSGDTQFNEDGSFIGQYSGRSDRDATHDSSEPPSPVNAMNSFV</sequence>
<feature type="domain" description="Ig-like" evidence="20">
    <location>
        <begin position="148"/>
        <end position="238"/>
    </location>
</feature>
<feature type="domain" description="Fibronectin type-III" evidence="21">
    <location>
        <begin position="929"/>
        <end position="1024"/>
    </location>
</feature>
<dbReference type="Proteomes" id="UP000472262">
    <property type="component" value="Unassembled WGS sequence"/>
</dbReference>
<dbReference type="Pfam" id="PF13927">
    <property type="entry name" value="Ig_3"/>
    <property type="match status" value="4"/>
</dbReference>
<feature type="transmembrane region" description="Helical" evidence="19">
    <location>
        <begin position="1038"/>
        <end position="1059"/>
    </location>
</feature>
<dbReference type="GO" id="GO:0005886">
    <property type="term" value="C:plasma membrane"/>
    <property type="evidence" value="ECO:0007669"/>
    <property type="project" value="UniProtKB-SubCell"/>
</dbReference>
<feature type="region of interest" description="Disordered" evidence="18">
    <location>
        <begin position="1068"/>
        <end position="1169"/>
    </location>
</feature>
<keyword evidence="7" id="KW-0677">Repeat</keyword>
<dbReference type="PANTHER" id="PTHR44170:SF15">
    <property type="entry name" value="NEURONAL CELL ADHESION MOLECULE"/>
    <property type="match status" value="1"/>
</dbReference>
<feature type="region of interest" description="Disordered" evidence="18">
    <location>
        <begin position="721"/>
        <end position="743"/>
    </location>
</feature>
<dbReference type="SUPFAM" id="SSF48726">
    <property type="entry name" value="Immunoglobulin"/>
    <property type="match status" value="6"/>
</dbReference>
<dbReference type="Pfam" id="PF07679">
    <property type="entry name" value="I-set"/>
    <property type="match status" value="2"/>
</dbReference>
<feature type="domain" description="Ig-like" evidence="20">
    <location>
        <begin position="441"/>
        <end position="528"/>
    </location>
</feature>
<dbReference type="Gene3D" id="2.60.40.10">
    <property type="entry name" value="Immunoglobulins"/>
    <property type="match status" value="10"/>
</dbReference>
<evidence type="ECO:0000256" key="8">
    <source>
        <dbReference type="ARBA" id="ARBA00022889"/>
    </source>
</evidence>
<feature type="domain" description="Ig-like" evidence="20">
    <location>
        <begin position="532"/>
        <end position="619"/>
    </location>
</feature>
<dbReference type="FunFam" id="2.60.40.10:FF:000100">
    <property type="entry name" value="Neuronal cell adhesion molecule a"/>
    <property type="match status" value="1"/>
</dbReference>
<keyword evidence="23" id="KW-1185">Reference proteome</keyword>
<feature type="domain" description="Ig-like" evidence="20">
    <location>
        <begin position="345"/>
        <end position="435"/>
    </location>
</feature>
<keyword evidence="9 19" id="KW-1133">Transmembrane helix</keyword>
<evidence type="ECO:0000256" key="10">
    <source>
        <dbReference type="ARBA" id="ARBA00023136"/>
    </source>
</evidence>
<dbReference type="PROSITE" id="PS50835">
    <property type="entry name" value="IG_LIKE"/>
    <property type="match status" value="6"/>
</dbReference>
<evidence type="ECO:0000256" key="6">
    <source>
        <dbReference type="ARBA" id="ARBA00022729"/>
    </source>
</evidence>
<dbReference type="FunFam" id="2.60.40.10:FF:000057">
    <property type="entry name" value="neural cell adhesion molecule L1"/>
    <property type="match status" value="1"/>
</dbReference>
<dbReference type="Ensembl" id="ENSSGRT00000089382.1">
    <property type="protein sequence ID" value="ENSSGRP00000083926.1"/>
    <property type="gene ID" value="ENSSGRG00000038791.1"/>
</dbReference>
<feature type="domain" description="Ig-like" evidence="20">
    <location>
        <begin position="49"/>
        <end position="137"/>
    </location>
</feature>
<dbReference type="FunFam" id="2.60.40.10:FF:000114">
    <property type="entry name" value="Neuronal cell adhesion molecule"/>
    <property type="match status" value="1"/>
</dbReference>
<evidence type="ECO:0000256" key="9">
    <source>
        <dbReference type="ARBA" id="ARBA00022989"/>
    </source>
</evidence>
<dbReference type="FunFam" id="2.60.40.10:FF:000238">
    <property type="entry name" value="Neuronal cell adhesion molecule"/>
    <property type="match status" value="1"/>
</dbReference>
<evidence type="ECO:0000259" key="21">
    <source>
        <dbReference type="PROSITE" id="PS50853"/>
    </source>
</evidence>
<accession>A0A672R5T8</accession>
<dbReference type="GO" id="GO:0030426">
    <property type="term" value="C:growth cone"/>
    <property type="evidence" value="ECO:0007669"/>
    <property type="project" value="UniProtKB-SubCell"/>
</dbReference>
<dbReference type="SMART" id="SM00409">
    <property type="entry name" value="IG"/>
    <property type="match status" value="6"/>
</dbReference>
<evidence type="ECO:0000313" key="22">
    <source>
        <dbReference type="Ensembl" id="ENSSGRP00000083926.1"/>
    </source>
</evidence>
<evidence type="ECO:0000256" key="7">
    <source>
        <dbReference type="ARBA" id="ARBA00022737"/>
    </source>
</evidence>
<dbReference type="FunFam" id="2.60.40.10:FF:000038">
    <property type="entry name" value="Neuronal cell adhesion molecule"/>
    <property type="match status" value="1"/>
</dbReference>
<feature type="compositionally biased region" description="Basic and acidic residues" evidence="18">
    <location>
        <begin position="1146"/>
        <end position="1156"/>
    </location>
</feature>
<evidence type="ECO:0000313" key="23">
    <source>
        <dbReference type="Proteomes" id="UP000472262"/>
    </source>
</evidence>
<dbReference type="InterPro" id="IPR036116">
    <property type="entry name" value="FN3_sf"/>
</dbReference>
<proteinExistence type="inferred from homology"/>
<evidence type="ECO:0000256" key="17">
    <source>
        <dbReference type="ARBA" id="ARBA00074488"/>
    </source>
</evidence>
<keyword evidence="6" id="KW-0732">Signal</keyword>
<evidence type="ECO:0000259" key="20">
    <source>
        <dbReference type="PROSITE" id="PS50835"/>
    </source>
</evidence>
<evidence type="ECO:0000256" key="14">
    <source>
        <dbReference type="ARBA" id="ARBA00023319"/>
    </source>
</evidence>
<dbReference type="Pfam" id="PF00041">
    <property type="entry name" value="fn3"/>
    <property type="match status" value="3"/>
</dbReference>
<dbReference type="FunFam" id="2.60.40.10:FF:000078">
    <property type="entry name" value="Neuronal cell adhesion molecule"/>
    <property type="match status" value="1"/>
</dbReference>
<dbReference type="GO" id="GO:0007411">
    <property type="term" value="P:axon guidance"/>
    <property type="evidence" value="ECO:0007669"/>
    <property type="project" value="TreeGrafter"/>
</dbReference>
<dbReference type="AlphaFoldDB" id="A0A672R5T8"/>
<evidence type="ECO:0000256" key="5">
    <source>
        <dbReference type="ARBA" id="ARBA00022692"/>
    </source>
</evidence>
<dbReference type="PANTHER" id="PTHR44170">
    <property type="entry name" value="PROTEIN SIDEKICK"/>
    <property type="match status" value="1"/>
</dbReference>
<dbReference type="InterPro" id="IPR003961">
    <property type="entry name" value="FN3_dom"/>
</dbReference>
<keyword evidence="4" id="KW-1003">Cell membrane</keyword>
<keyword evidence="11" id="KW-1015">Disulfide bond</keyword>
<evidence type="ECO:0000256" key="2">
    <source>
        <dbReference type="ARBA" id="ARBA00004624"/>
    </source>
</evidence>
<keyword evidence="12" id="KW-0325">Glycoprotein</keyword>
<comment type="similarity">
    <text evidence="3">Belongs to the immunoglobulin superfamily. L1/neurofascin/NgCAM family.</text>
</comment>
<keyword evidence="8" id="KW-0130">Cell adhesion</keyword>
<keyword evidence="10 19" id="KW-0472">Membrane</keyword>
<feature type="domain" description="Fibronectin type-III" evidence="21">
    <location>
        <begin position="733"/>
        <end position="830"/>
    </location>
</feature>
<comment type="subunit">
    <text evidence="16">Interacts with SHTN1; the interaction occurs in axonal growth cones. Interacts with isoform 2 of BSG.</text>
</comment>
<evidence type="ECO:0000256" key="18">
    <source>
        <dbReference type="SAM" id="MobiDB-lite"/>
    </source>
</evidence>
<feature type="compositionally biased region" description="Basic and acidic residues" evidence="18">
    <location>
        <begin position="1068"/>
        <end position="1088"/>
    </location>
</feature>
<dbReference type="InterPro" id="IPR007110">
    <property type="entry name" value="Ig-like_dom"/>
</dbReference>
<evidence type="ECO:0000256" key="15">
    <source>
        <dbReference type="ARBA" id="ARBA00060042"/>
    </source>
</evidence>
<reference evidence="22" key="1">
    <citation type="submission" date="2025-08" db="UniProtKB">
        <authorList>
            <consortium name="Ensembl"/>
        </authorList>
    </citation>
    <scope>IDENTIFICATION</scope>
</reference>
<feature type="domain" description="Fibronectin type-III" evidence="21">
    <location>
        <begin position="636"/>
        <end position="731"/>
    </location>
</feature>
<protein>
    <recommendedName>
        <fullName evidence="17">Neural cell adhesion molecule L1</fullName>
    </recommendedName>
</protein>
<dbReference type="Pfam" id="PF13882">
    <property type="entry name" value="Bravo_FIGEY"/>
    <property type="match status" value="1"/>
</dbReference>
<dbReference type="InterPro" id="IPR013783">
    <property type="entry name" value="Ig-like_fold"/>
</dbReference>
<evidence type="ECO:0000256" key="13">
    <source>
        <dbReference type="ARBA" id="ARBA00023273"/>
    </source>
</evidence>
<dbReference type="FunFam" id="2.60.40.10:FF:000005">
    <property type="entry name" value="Neuronal cell adhesion molecule"/>
    <property type="match status" value="1"/>
</dbReference>
<evidence type="ECO:0000256" key="19">
    <source>
        <dbReference type="SAM" id="Phobius"/>
    </source>
</evidence>
<dbReference type="FunFam" id="2.60.40.10:FF:000347">
    <property type="entry name" value="Neuronal cell adhesion molecule"/>
    <property type="match status" value="1"/>
</dbReference>
<keyword evidence="5 19" id="KW-0812">Transmembrane</keyword>
<dbReference type="SUPFAM" id="SSF49265">
    <property type="entry name" value="Fibronectin type III"/>
    <property type="match status" value="2"/>
</dbReference>
<evidence type="ECO:0000256" key="3">
    <source>
        <dbReference type="ARBA" id="ARBA00008588"/>
    </source>
</evidence>
<organism evidence="22 23">
    <name type="scientific">Sinocyclocheilus grahami</name>
    <name type="common">Dianchi golden-line fish</name>
    <name type="synonym">Barbus grahami</name>
    <dbReference type="NCBI Taxonomy" id="75366"/>
    <lineage>
        <taxon>Eukaryota</taxon>
        <taxon>Metazoa</taxon>
        <taxon>Chordata</taxon>
        <taxon>Craniata</taxon>
        <taxon>Vertebrata</taxon>
        <taxon>Euteleostomi</taxon>
        <taxon>Actinopterygii</taxon>
        <taxon>Neopterygii</taxon>
        <taxon>Teleostei</taxon>
        <taxon>Ostariophysi</taxon>
        <taxon>Cypriniformes</taxon>
        <taxon>Cyprinidae</taxon>
        <taxon>Cyprininae</taxon>
        <taxon>Sinocyclocheilus</taxon>
    </lineage>
</organism>
<feature type="domain" description="Ig-like" evidence="20">
    <location>
        <begin position="252"/>
        <end position="340"/>
    </location>
</feature>
<reference evidence="22" key="2">
    <citation type="submission" date="2025-09" db="UniProtKB">
        <authorList>
            <consortium name="Ensembl"/>
        </authorList>
    </citation>
    <scope>IDENTIFICATION</scope>
</reference>